<proteinExistence type="inferred from homology"/>
<keyword evidence="5" id="KW-0479">Metal-binding</keyword>
<dbReference type="GO" id="GO:0004471">
    <property type="term" value="F:malate dehydrogenase (decarboxylating) (NAD+) activity"/>
    <property type="evidence" value="ECO:0007669"/>
    <property type="project" value="TreeGrafter"/>
</dbReference>
<dbReference type="InterPro" id="IPR046346">
    <property type="entry name" value="Aminoacid_DH-like_N_sf"/>
</dbReference>
<evidence type="ECO:0000256" key="5">
    <source>
        <dbReference type="PIRSR" id="PIRSR000106-3"/>
    </source>
</evidence>
<evidence type="ECO:0008006" key="9">
    <source>
        <dbReference type="Google" id="ProtNLM"/>
    </source>
</evidence>
<dbReference type="NCBIfam" id="NF010052">
    <property type="entry name" value="PRK13529.1"/>
    <property type="match status" value="1"/>
</dbReference>
<dbReference type="CDD" id="cd05312">
    <property type="entry name" value="NAD_bind_1_malic_enz"/>
    <property type="match status" value="1"/>
</dbReference>
<comment type="similarity">
    <text evidence="1">Belongs to the malic enzymes family.</text>
</comment>
<dbReference type="PANTHER" id="PTHR23406:SF32">
    <property type="entry name" value="NADP-DEPENDENT MALIC ENZYME"/>
    <property type="match status" value="1"/>
</dbReference>
<sequence>MAVSSVWRRVGIQTRKQHWHKWAGLSTASAHDEATSSHIEQAVSVKEAEQQGLIAQQLRQTGMWHTTQTLVQRACQSRLSYLAKGQVSWRPMRELHYIVDPDDNPTEPFAPPLQRVAYTVHKRGLELLKDPWYNKGTAFPTPERDRLGLRGLLPPRRLSMDIQERRVMDELRTPREMIPPEDVKLGGVTNEMARRWKALQELQDRNETLFFKVLIKNFVDLAPIVYTPTVGWVAVNFHKLYRRPRGMYFSSRDRGEMAAMVYNWPQDEVSAIVVTDGSRILGLGDVGLNGLAIPVGKLDLYCAAAGFSPSRVLPVVIDVGTDNEELRNDPLYAGLRQPRITGKEYYDIMDEFVTAVMSRWPKAVLQFEDFSISHAYALLNRYRNDYLVFNDDIQGTASTALAGLYGALKVMGKTYRDLTNQRIVCVGAGSAGLGVVRMIALGMQKQGLSKKAAMQRFWLIDHKGLITSARGGMPEHVREFARLDGTHEGLSLVDVIKQVRPTVLLGLSGAGRLFTDEVLQAMDEGCQQQRVRPIIFPMSNPISQMECTSEDAVRVTQGRVIFASGSPQPSVELNGKVHVASQANNMYLFPGVALGAFLGCRIITDSMLMRAAEMLPQLIPEADLQAGCVYPRLQDIRHISTAIACAVLKAGHEEGLTQGRCLQWMEKGDEALAAWVRGLMFVPVYSSLVHLPTGVGE</sequence>
<feature type="binding site" evidence="5">
    <location>
        <position position="392"/>
    </location>
    <ligand>
        <name>a divalent metal cation</name>
        <dbReference type="ChEBI" id="CHEBI:60240"/>
    </ligand>
</feature>
<feature type="binding site" evidence="5">
    <location>
        <position position="369"/>
    </location>
    <ligand>
        <name>a divalent metal cation</name>
        <dbReference type="ChEBI" id="CHEBI:60240"/>
    </ligand>
</feature>
<evidence type="ECO:0000256" key="2">
    <source>
        <dbReference type="ARBA" id="ARBA00023002"/>
    </source>
</evidence>
<dbReference type="SMART" id="SM01274">
    <property type="entry name" value="malic"/>
    <property type="match status" value="1"/>
</dbReference>
<dbReference type="PRINTS" id="PR00072">
    <property type="entry name" value="MALOXRDTASE"/>
</dbReference>
<feature type="active site" description="Proton donor" evidence="3">
    <location>
        <position position="226"/>
    </location>
</feature>
<keyword evidence="2" id="KW-0560">Oxidoreductase</keyword>
<feature type="domain" description="Malic enzyme NAD-binding" evidence="6">
    <location>
        <begin position="393"/>
        <end position="652"/>
    </location>
</feature>
<accession>A0A7S3VSG6</accession>
<dbReference type="GO" id="GO:0051287">
    <property type="term" value="F:NAD binding"/>
    <property type="evidence" value="ECO:0007669"/>
    <property type="project" value="InterPro"/>
</dbReference>
<feature type="domain" description="Malic enzyme N-terminal" evidence="7">
    <location>
        <begin position="203"/>
        <end position="383"/>
    </location>
</feature>
<dbReference type="EMBL" id="HBIP01030741">
    <property type="protein sequence ID" value="CAE0503596.1"/>
    <property type="molecule type" value="Transcribed_RNA"/>
</dbReference>
<dbReference type="InterPro" id="IPR001891">
    <property type="entry name" value="Malic_OxRdtase"/>
</dbReference>
<reference evidence="8" key="1">
    <citation type="submission" date="2021-01" db="EMBL/GenBank/DDBJ databases">
        <authorList>
            <person name="Corre E."/>
            <person name="Pelletier E."/>
            <person name="Niang G."/>
            <person name="Scheremetjew M."/>
            <person name="Finn R."/>
            <person name="Kale V."/>
            <person name="Holt S."/>
            <person name="Cochrane G."/>
            <person name="Meng A."/>
            <person name="Brown T."/>
            <person name="Cohen L."/>
        </authorList>
    </citation>
    <scope>NUCLEOTIDE SEQUENCE</scope>
    <source>
        <strain evidence="8">CCMP1320</strain>
    </source>
</reference>
<dbReference type="Pfam" id="PF03949">
    <property type="entry name" value="Malic_M"/>
    <property type="match status" value="1"/>
</dbReference>
<dbReference type="PANTHER" id="PTHR23406">
    <property type="entry name" value="MALIC ENZYME-RELATED"/>
    <property type="match status" value="1"/>
</dbReference>
<evidence type="ECO:0000313" key="8">
    <source>
        <dbReference type="EMBL" id="CAE0503596.1"/>
    </source>
</evidence>
<dbReference type="InterPro" id="IPR012301">
    <property type="entry name" value="Malic_N_dom"/>
</dbReference>
<dbReference type="PIRSF" id="PIRSF000106">
    <property type="entry name" value="ME"/>
    <property type="match status" value="1"/>
</dbReference>
<evidence type="ECO:0000259" key="7">
    <source>
        <dbReference type="SMART" id="SM01274"/>
    </source>
</evidence>
<dbReference type="Gene3D" id="3.40.50.10380">
    <property type="entry name" value="Malic enzyme, N-terminal domain"/>
    <property type="match status" value="1"/>
</dbReference>
<dbReference type="InterPro" id="IPR037062">
    <property type="entry name" value="Malic_N_dom_sf"/>
</dbReference>
<feature type="binding site" evidence="4">
    <location>
        <position position="279"/>
    </location>
    <ligand>
        <name>(S)-malate</name>
        <dbReference type="ChEBI" id="CHEBI:15589"/>
    </ligand>
</feature>
<protein>
    <recommendedName>
        <fullName evidence="9">Malic enzyme</fullName>
    </recommendedName>
</protein>
<dbReference type="SUPFAM" id="SSF51735">
    <property type="entry name" value="NAD(P)-binding Rossmann-fold domains"/>
    <property type="match status" value="1"/>
</dbReference>
<name>A0A7S3VSG6_DUNTE</name>
<dbReference type="Pfam" id="PF00390">
    <property type="entry name" value="malic"/>
    <property type="match status" value="1"/>
</dbReference>
<dbReference type="InterPro" id="IPR012302">
    <property type="entry name" value="Malic_NAD-bd"/>
</dbReference>
<organism evidence="8">
    <name type="scientific">Dunaliella tertiolecta</name>
    <name type="common">Green alga</name>
    <dbReference type="NCBI Taxonomy" id="3047"/>
    <lineage>
        <taxon>Eukaryota</taxon>
        <taxon>Viridiplantae</taxon>
        <taxon>Chlorophyta</taxon>
        <taxon>core chlorophytes</taxon>
        <taxon>Chlorophyceae</taxon>
        <taxon>CS clade</taxon>
        <taxon>Chlamydomonadales</taxon>
        <taxon>Dunaliellaceae</taxon>
        <taxon>Dunaliella</taxon>
    </lineage>
</organism>
<dbReference type="Gene3D" id="3.40.50.720">
    <property type="entry name" value="NAD(P)-binding Rossmann-like Domain"/>
    <property type="match status" value="1"/>
</dbReference>
<feature type="active site" description="Proton acceptor" evidence="3">
    <location>
        <position position="297"/>
    </location>
</feature>
<evidence type="ECO:0000259" key="6">
    <source>
        <dbReference type="SMART" id="SM00919"/>
    </source>
</evidence>
<evidence type="ECO:0000256" key="3">
    <source>
        <dbReference type="PIRSR" id="PIRSR000106-1"/>
    </source>
</evidence>
<dbReference type="GO" id="GO:0046872">
    <property type="term" value="F:metal ion binding"/>
    <property type="evidence" value="ECO:0007669"/>
    <property type="project" value="UniProtKB-KW"/>
</dbReference>
<evidence type="ECO:0000256" key="1">
    <source>
        <dbReference type="ARBA" id="ARBA00008785"/>
    </source>
</evidence>
<dbReference type="AlphaFoldDB" id="A0A7S3VSG6"/>
<dbReference type="SUPFAM" id="SSF53223">
    <property type="entry name" value="Aminoacid dehydrogenase-like, N-terminal domain"/>
    <property type="match status" value="1"/>
</dbReference>
<feature type="binding site" evidence="4">
    <location>
        <position position="540"/>
    </location>
    <ligand>
        <name>(S)-malate</name>
        <dbReference type="ChEBI" id="CHEBI:15589"/>
    </ligand>
</feature>
<dbReference type="GO" id="GO:0005739">
    <property type="term" value="C:mitochondrion"/>
    <property type="evidence" value="ECO:0007669"/>
    <property type="project" value="TreeGrafter"/>
</dbReference>
<evidence type="ECO:0000256" key="4">
    <source>
        <dbReference type="PIRSR" id="PIRSR000106-2"/>
    </source>
</evidence>
<feature type="binding site" evidence="4">
    <location>
        <position position="584"/>
    </location>
    <ligand>
        <name>(S)-malate</name>
        <dbReference type="ChEBI" id="CHEBI:15589"/>
    </ligand>
</feature>
<gene>
    <name evidence="8" type="ORF">DTER00134_LOCUS18669</name>
</gene>
<dbReference type="InterPro" id="IPR036291">
    <property type="entry name" value="NAD(P)-bd_dom_sf"/>
</dbReference>
<comment type="cofactor">
    <cofactor evidence="5">
        <name>Mg(2+)</name>
        <dbReference type="ChEBI" id="CHEBI:18420"/>
    </cofactor>
    <cofactor evidence="5">
        <name>Mn(2+)</name>
        <dbReference type="ChEBI" id="CHEBI:29035"/>
    </cofactor>
    <text evidence="5">Divalent metal cations. Prefers magnesium or manganese.</text>
</comment>
<feature type="binding site" evidence="5">
    <location>
        <position position="368"/>
    </location>
    <ligand>
        <name>a divalent metal cation</name>
        <dbReference type="ChEBI" id="CHEBI:60240"/>
    </ligand>
</feature>
<dbReference type="GO" id="GO:0006108">
    <property type="term" value="P:malate metabolic process"/>
    <property type="evidence" value="ECO:0007669"/>
    <property type="project" value="TreeGrafter"/>
</dbReference>
<dbReference type="SMART" id="SM00919">
    <property type="entry name" value="Malic_M"/>
    <property type="match status" value="1"/>
</dbReference>